<keyword evidence="3" id="KW-0547">Nucleotide-binding</keyword>
<dbReference type="EMBL" id="DSEC01000292">
    <property type="protein sequence ID" value="HER43629.1"/>
    <property type="molecule type" value="Genomic_DNA"/>
</dbReference>
<proteinExistence type="predicted"/>
<name>A0A7V2AUQ6_UNCEI</name>
<organism evidence="3">
    <name type="scientific">Eiseniibacteriota bacterium</name>
    <dbReference type="NCBI Taxonomy" id="2212470"/>
    <lineage>
        <taxon>Bacteria</taxon>
        <taxon>Candidatus Eiseniibacteriota</taxon>
    </lineage>
</organism>
<evidence type="ECO:0000256" key="1">
    <source>
        <dbReference type="ARBA" id="ARBA00022527"/>
    </source>
</evidence>
<evidence type="ECO:0000313" key="3">
    <source>
        <dbReference type="EMBL" id="HER43629.1"/>
    </source>
</evidence>
<dbReference type="Proteomes" id="UP000886069">
    <property type="component" value="Unassembled WGS sequence"/>
</dbReference>
<dbReference type="GO" id="GO:0004674">
    <property type="term" value="F:protein serine/threonine kinase activity"/>
    <property type="evidence" value="ECO:0007669"/>
    <property type="project" value="UniProtKB-KW"/>
</dbReference>
<feature type="domain" description="Histidine kinase/HSP90-like ATPase" evidence="2">
    <location>
        <begin position="148"/>
        <end position="267"/>
    </location>
</feature>
<dbReference type="CDD" id="cd16936">
    <property type="entry name" value="HATPase_RsbW-like"/>
    <property type="match status" value="1"/>
</dbReference>
<dbReference type="PANTHER" id="PTHR35526:SF3">
    <property type="entry name" value="ANTI-SIGMA-F FACTOR RSBW"/>
    <property type="match status" value="1"/>
</dbReference>
<evidence type="ECO:0000259" key="2">
    <source>
        <dbReference type="Pfam" id="PF13581"/>
    </source>
</evidence>
<dbReference type="InterPro" id="IPR036890">
    <property type="entry name" value="HATPase_C_sf"/>
</dbReference>
<dbReference type="Pfam" id="PF13581">
    <property type="entry name" value="HATPase_c_2"/>
    <property type="match status" value="1"/>
</dbReference>
<dbReference type="InterPro" id="IPR003594">
    <property type="entry name" value="HATPase_dom"/>
</dbReference>
<keyword evidence="3" id="KW-0067">ATP-binding</keyword>
<dbReference type="InterPro" id="IPR050267">
    <property type="entry name" value="Anti-sigma-factor_SerPK"/>
</dbReference>
<keyword evidence="1" id="KW-0723">Serine/threonine-protein kinase</keyword>
<dbReference type="SUPFAM" id="SSF55874">
    <property type="entry name" value="ATPase domain of HSP90 chaperone/DNA topoisomerase II/histidine kinase"/>
    <property type="match status" value="1"/>
</dbReference>
<dbReference type="Gene3D" id="3.30.565.10">
    <property type="entry name" value="Histidine kinase-like ATPase, C-terminal domain"/>
    <property type="match status" value="1"/>
</dbReference>
<comment type="caution">
    <text evidence="3">The sequence shown here is derived from an EMBL/GenBank/DDBJ whole genome shotgun (WGS) entry which is preliminary data.</text>
</comment>
<sequence length="277" mass="31812">MEKHSLHILNLQPELFEEFFAELRPPEEAGIRIYKTFPRFMKAIGERPDDGGRLLLFLPEEKLGADKLRLIRLARLDAPMFVVTRECSEKYYLVVLSLGIQGIIHPPFSVADVERILDGRVNEEIPFPRNHDLAREGQVRFDFLLPSKLSRILGVNRLVSMLTSEFGFPPEESKVNLPLVMDEALSNAIQHGNKGKEELKVHVRIYISTSRIVVQIEDQGEGFRIDDSRDPRDLENLYRGSGRGLYLIRELMDTVEFKKGGRLLEMEKRNPASDSKE</sequence>
<gene>
    <name evidence="3" type="ORF">ENO08_04130</name>
</gene>
<dbReference type="PANTHER" id="PTHR35526">
    <property type="entry name" value="ANTI-SIGMA-F FACTOR RSBW-RELATED"/>
    <property type="match status" value="1"/>
</dbReference>
<keyword evidence="1" id="KW-0418">Kinase</keyword>
<protein>
    <submittedName>
        <fullName evidence="3">ATP-binding protein</fullName>
    </submittedName>
</protein>
<accession>A0A7V2AUQ6</accession>
<keyword evidence="1" id="KW-0808">Transferase</keyword>
<dbReference type="GO" id="GO:0005524">
    <property type="term" value="F:ATP binding"/>
    <property type="evidence" value="ECO:0007669"/>
    <property type="project" value="UniProtKB-KW"/>
</dbReference>
<reference evidence="3" key="1">
    <citation type="journal article" date="2020" name="mSystems">
        <title>Genome- and Community-Level Interaction Insights into Carbon Utilization and Element Cycling Functions of Hydrothermarchaeota in Hydrothermal Sediment.</title>
        <authorList>
            <person name="Zhou Z."/>
            <person name="Liu Y."/>
            <person name="Xu W."/>
            <person name="Pan J."/>
            <person name="Luo Z.H."/>
            <person name="Li M."/>
        </authorList>
    </citation>
    <scope>NUCLEOTIDE SEQUENCE [LARGE SCALE GENOMIC DNA]</scope>
    <source>
        <strain evidence="3">SpSt-1233</strain>
    </source>
</reference>
<dbReference type="AlphaFoldDB" id="A0A7V2AUQ6"/>